<name>A0A0G2Z972_9BACT</name>
<dbReference type="Proteomes" id="UP000035159">
    <property type="component" value="Chromosome"/>
</dbReference>
<keyword evidence="2" id="KW-1185">Reference proteome</keyword>
<reference evidence="1 2" key="1">
    <citation type="submission" date="2015-04" db="EMBL/GenBank/DDBJ databases">
        <title>Complete Genome Sequence of Kosmotoga pacifica SLHLJ1.</title>
        <authorList>
            <person name="Jiang L.J."/>
            <person name="Shao Z.Z."/>
            <person name="Jebbar M."/>
        </authorList>
    </citation>
    <scope>NUCLEOTIDE SEQUENCE [LARGE SCALE GENOMIC DNA]</scope>
    <source>
        <strain evidence="1 2">SLHLJ1</strain>
    </source>
</reference>
<dbReference type="KEGG" id="kpf:IX53_00940"/>
<accession>A0A0G2Z972</accession>
<dbReference type="EMBL" id="CP011232">
    <property type="protein sequence ID" value="AKI96621.1"/>
    <property type="molecule type" value="Genomic_DNA"/>
</dbReference>
<dbReference type="PATRIC" id="fig|1330330.3.peg.183"/>
<organism evidence="1 2">
    <name type="scientific">Kosmotoga pacifica</name>
    <dbReference type="NCBI Taxonomy" id="1330330"/>
    <lineage>
        <taxon>Bacteria</taxon>
        <taxon>Thermotogati</taxon>
        <taxon>Thermotogota</taxon>
        <taxon>Thermotogae</taxon>
        <taxon>Kosmotogales</taxon>
        <taxon>Kosmotogaceae</taxon>
        <taxon>Kosmotoga</taxon>
    </lineage>
</organism>
<dbReference type="STRING" id="1330330.IX53_00940"/>
<sequence>MNERETVFEVIPGLLGVKTNSRMINFFKFGGIFLAEKAKNDLPIIVKYTVDESIKHYEKRTSSVIFHHYYGSYSENQLYYDRQIFGSLKYRLILRNLTERIPEIVVNKSYAKLPLKVNNILPPGLHLSDLAICKMLELGYLPLSAAALEFEGKAFVLIAPPETGKTVTVLKALKERPNVYTYMSEDMVITNGAEAISCPFTLSFRHHGSSRTFKEKFFNSLNKLSPIFNLVTEKASWPTDTYFIKSKICKKCKIDSIILLHRNMTGDKYFKQLDKKEAFNRVWNLNKYEFTYYRNPLLIAYSFLNPRSFSLKELEETERKLVKEFVNNNDTIEMTAENPEDFLLLLEQYMKGRS</sequence>
<evidence type="ECO:0000313" key="2">
    <source>
        <dbReference type="Proteomes" id="UP000035159"/>
    </source>
</evidence>
<evidence type="ECO:0000313" key="1">
    <source>
        <dbReference type="EMBL" id="AKI96621.1"/>
    </source>
</evidence>
<dbReference type="AlphaFoldDB" id="A0A0G2Z972"/>
<proteinExistence type="predicted"/>
<protein>
    <submittedName>
        <fullName evidence="1">Uncharacterized protein</fullName>
    </submittedName>
</protein>
<gene>
    <name evidence="1" type="ORF">IX53_00940</name>
</gene>